<dbReference type="InterPro" id="IPR001680">
    <property type="entry name" value="WD40_rpt"/>
</dbReference>
<feature type="region of interest" description="Disordered" evidence="4">
    <location>
        <begin position="1012"/>
        <end position="1093"/>
    </location>
</feature>
<dbReference type="PANTHER" id="PTHR19848">
    <property type="entry name" value="WD40 REPEAT PROTEIN"/>
    <property type="match status" value="1"/>
</dbReference>
<sequence length="1135" mass="124887">MSDRQSPLGITTPLSHELRKVTTTSHTTSTHREPTRSSIVPASDMDDSGFSTPQGFVDPRHPYPSTSSLDYAELHLAPARTTSVVTTTTTVTTHFAPIRIPKSRAVRPARSSFSAPSGSPALPPPTPQSSFVHFMEAEEAARSGSSSTGSSSSSALRLDPKVYPLSQTAWPGSLKRFRVELGGMAGTFFESAAEVPDELRNGGDREEAPEAGEGGRGKGKGKERMSDDIHHEPSIPHLSRAERGPLQQRRQSRRGRTGGAGQGANFTDEDEEEDVVDELVTSHRAQQRLSPGPPRKRPRAQSTSLDHAARRTSVESDSLALAATLAARRSSQSNAYSFTPGTTAATLPSPNQSPPSPVPTFGGEDSQELKDDDLLEETPRHSRAASASALLQQQAFDFGQGPALSGLLSLPSFVDTFDQLSPSLQSYLIFTLLRRSSIPVLQTINNIIAPSLRRDFLTDLPPELSVQILGYLDAQTLCRASLVCKGWRRLVDGEWRIWKQKMEHDGLWIGDGSEEREAREIATGLKENLFLKRWKAGVWDEQNRCSWSGKLDSDDFDIDGVADYRRHSTSGRLASPSSSREASPFPPVHTIHPFKTLYRRRFVTRRNWKQATPKRTTFTSSTANTNVVTCLQFDKEKIVSASDDHSIHVFDTQTGQERAELQGHEGGVWALQYIGNVLVSGSTDRTVRIWDLDTARCTHEFIGHTSTVRCLQIVEPLNVNPDPKGAPIWEPPFPLIVTGSRDWSLRVWKLPAPGKDREYHPAVPMSPTEENTDPSDNPYHLRHLSGHRHAVRALAAQGRTLVSGSYDTHVRVWDIMTGECRHELVGHSQKVYSVVYDHQREQCASGSMDGTVRVWSTRTGECRAVLEGHSSLVGLLGLSHRHLVSAAADWTLRIWNPDTGACLHSLSAHQGAITCFQHDEFKVISGSDGTLKMWDVQTGEFVRDLLNNLTGVWQVAFDQRYCVAAVQRNGQSEFEILDFGPVDDEPPESSASIKIEDDDMYEGQIENDVAMAGARGDSIDDTRATSSSRYPPPPPTLLRAAEFPRRNTTSTSTSNVFPASTSATTPVNGSSNSRTVRRTNSSRNLHAQAQADAAIASTSTLTANAMEVEQDHNDEVFSEVKDEEGEEEGWRVEQQ</sequence>
<feature type="domain" description="F-box" evidence="5">
    <location>
        <begin position="454"/>
        <end position="501"/>
    </location>
</feature>
<gene>
    <name evidence="6" type="primary">SPOSA6832_01593</name>
</gene>
<dbReference type="CDD" id="cd00200">
    <property type="entry name" value="WD40"/>
    <property type="match status" value="1"/>
</dbReference>
<feature type="compositionally biased region" description="Basic and acidic residues" evidence="4">
    <location>
        <begin position="197"/>
        <end position="243"/>
    </location>
</feature>
<dbReference type="SUPFAM" id="SSF81383">
    <property type="entry name" value="F-box domain"/>
    <property type="match status" value="1"/>
</dbReference>
<evidence type="ECO:0000256" key="4">
    <source>
        <dbReference type="SAM" id="MobiDB-lite"/>
    </source>
</evidence>
<feature type="region of interest" description="Disordered" evidence="4">
    <location>
        <begin position="102"/>
        <end position="129"/>
    </location>
</feature>
<feature type="region of interest" description="Disordered" evidence="4">
    <location>
        <begin position="192"/>
        <end position="316"/>
    </location>
</feature>
<evidence type="ECO:0000256" key="1">
    <source>
        <dbReference type="ARBA" id="ARBA00022574"/>
    </source>
</evidence>
<dbReference type="InterPro" id="IPR001810">
    <property type="entry name" value="F-box_dom"/>
</dbReference>
<dbReference type="Pfam" id="PF00400">
    <property type="entry name" value="WD40"/>
    <property type="match status" value="7"/>
</dbReference>
<keyword evidence="2" id="KW-0677">Repeat</keyword>
<proteinExistence type="predicted"/>
<dbReference type="InterPro" id="IPR015943">
    <property type="entry name" value="WD40/YVTN_repeat-like_dom_sf"/>
</dbReference>
<feature type="repeat" description="WD" evidence="3">
    <location>
        <begin position="906"/>
        <end position="944"/>
    </location>
</feature>
<feature type="compositionally biased region" description="Polar residues" evidence="4">
    <location>
        <begin position="1055"/>
        <end position="1066"/>
    </location>
</feature>
<dbReference type="AlphaFoldDB" id="A0A0D6EK45"/>
<dbReference type="Gene3D" id="2.130.10.10">
    <property type="entry name" value="YVTN repeat-like/Quinoprotein amine dehydrogenase"/>
    <property type="match status" value="1"/>
</dbReference>
<dbReference type="InterPro" id="IPR019775">
    <property type="entry name" value="WD40_repeat_CS"/>
</dbReference>
<keyword evidence="7" id="KW-1185">Reference proteome</keyword>
<feature type="repeat" description="WD" evidence="3">
    <location>
        <begin position="661"/>
        <end position="700"/>
    </location>
</feature>
<feature type="compositionally biased region" description="Basic and acidic residues" evidence="4">
    <location>
        <begin position="1110"/>
        <end position="1120"/>
    </location>
</feature>
<feature type="region of interest" description="Disordered" evidence="4">
    <location>
        <begin position="1110"/>
        <end position="1135"/>
    </location>
</feature>
<dbReference type="PRINTS" id="PR00320">
    <property type="entry name" value="GPROTEINBRPT"/>
</dbReference>
<dbReference type="PROSITE" id="PS50181">
    <property type="entry name" value="FBOX"/>
    <property type="match status" value="1"/>
</dbReference>
<dbReference type="Pfam" id="PF12937">
    <property type="entry name" value="F-box-like"/>
    <property type="match status" value="1"/>
</dbReference>
<dbReference type="PANTHER" id="PTHR19848:SF8">
    <property type="entry name" value="F-BOX AND WD REPEAT DOMAIN CONTAINING 7"/>
    <property type="match status" value="1"/>
</dbReference>
<dbReference type="InterPro" id="IPR036047">
    <property type="entry name" value="F-box-like_dom_sf"/>
</dbReference>
<feature type="compositionally biased region" description="Low complexity" evidence="4">
    <location>
        <begin position="108"/>
        <end position="120"/>
    </location>
</feature>
<dbReference type="EMBL" id="CENE01000004">
    <property type="protein sequence ID" value="CEQ40005.1"/>
    <property type="molecule type" value="Genomic_DNA"/>
</dbReference>
<organism evidence="6 7">
    <name type="scientific">Sporidiobolus salmonicolor</name>
    <name type="common">Yeast-like fungus</name>
    <name type="synonym">Sporobolomyces salmonicolor</name>
    <dbReference type="NCBI Taxonomy" id="5005"/>
    <lineage>
        <taxon>Eukaryota</taxon>
        <taxon>Fungi</taxon>
        <taxon>Dikarya</taxon>
        <taxon>Basidiomycota</taxon>
        <taxon>Pucciniomycotina</taxon>
        <taxon>Microbotryomycetes</taxon>
        <taxon>Sporidiobolales</taxon>
        <taxon>Sporidiobolaceae</taxon>
        <taxon>Sporobolomyces</taxon>
    </lineage>
</organism>
<dbReference type="SMART" id="SM00256">
    <property type="entry name" value="FBOX"/>
    <property type="match status" value="1"/>
</dbReference>
<feature type="compositionally biased region" description="Acidic residues" evidence="4">
    <location>
        <begin position="267"/>
        <end position="277"/>
    </location>
</feature>
<dbReference type="PROSITE" id="PS50294">
    <property type="entry name" value="WD_REPEATS_REGION"/>
    <property type="match status" value="3"/>
</dbReference>
<reference evidence="7" key="1">
    <citation type="submission" date="2015-02" db="EMBL/GenBank/DDBJ databases">
        <authorList>
            <person name="Gon?alves P."/>
        </authorList>
    </citation>
    <scope>NUCLEOTIDE SEQUENCE [LARGE SCALE GENOMIC DNA]</scope>
</reference>
<evidence type="ECO:0000256" key="2">
    <source>
        <dbReference type="ARBA" id="ARBA00022737"/>
    </source>
</evidence>
<feature type="repeat" description="WD" evidence="3">
    <location>
        <begin position="866"/>
        <end position="905"/>
    </location>
</feature>
<dbReference type="InterPro" id="IPR020472">
    <property type="entry name" value="WD40_PAC1"/>
</dbReference>
<dbReference type="Gene3D" id="1.20.1280.50">
    <property type="match status" value="1"/>
</dbReference>
<feature type="region of interest" description="Disordered" evidence="4">
    <location>
        <begin position="1"/>
        <end position="64"/>
    </location>
</feature>
<feature type="compositionally biased region" description="Low complexity" evidence="4">
    <location>
        <begin position="1067"/>
        <end position="1093"/>
    </location>
</feature>
<dbReference type="SUPFAM" id="SSF50978">
    <property type="entry name" value="WD40 repeat-like"/>
    <property type="match status" value="1"/>
</dbReference>
<dbReference type="OrthoDB" id="190105at2759"/>
<dbReference type="PROSITE" id="PS50082">
    <property type="entry name" value="WD_REPEATS_2"/>
    <property type="match status" value="5"/>
</dbReference>
<protein>
    <submittedName>
        <fullName evidence="6">SPOSA6832_01593-mRNA-1:cds</fullName>
    </submittedName>
</protein>
<evidence type="ECO:0000259" key="5">
    <source>
        <dbReference type="PROSITE" id="PS50181"/>
    </source>
</evidence>
<evidence type="ECO:0000256" key="3">
    <source>
        <dbReference type="PROSITE-ProRule" id="PRU00221"/>
    </source>
</evidence>
<feature type="repeat" description="WD" evidence="3">
    <location>
        <begin position="824"/>
        <end position="865"/>
    </location>
</feature>
<dbReference type="SMART" id="SM00320">
    <property type="entry name" value="WD40"/>
    <property type="match status" value="7"/>
</dbReference>
<feature type="compositionally biased region" description="Polar residues" evidence="4">
    <location>
        <begin position="334"/>
        <end position="346"/>
    </location>
</feature>
<dbReference type="InterPro" id="IPR036322">
    <property type="entry name" value="WD40_repeat_dom_sf"/>
</dbReference>
<feature type="region of interest" description="Disordered" evidence="4">
    <location>
        <begin position="329"/>
        <end position="367"/>
    </location>
</feature>
<evidence type="ECO:0000313" key="7">
    <source>
        <dbReference type="Proteomes" id="UP000243876"/>
    </source>
</evidence>
<feature type="repeat" description="WD" evidence="3">
    <location>
        <begin position="784"/>
        <end position="823"/>
    </location>
</feature>
<dbReference type="Proteomes" id="UP000243876">
    <property type="component" value="Unassembled WGS sequence"/>
</dbReference>
<feature type="compositionally biased region" description="Polar residues" evidence="4">
    <location>
        <begin position="1"/>
        <end position="14"/>
    </location>
</feature>
<dbReference type="PROSITE" id="PS00678">
    <property type="entry name" value="WD_REPEATS_1"/>
    <property type="match status" value="2"/>
</dbReference>
<keyword evidence="1 3" id="KW-0853">WD repeat</keyword>
<accession>A0A0D6EK45</accession>
<evidence type="ECO:0000313" key="6">
    <source>
        <dbReference type="EMBL" id="CEQ40005.1"/>
    </source>
</evidence>
<name>A0A0D6EK45_SPOSA</name>